<dbReference type="InterPro" id="IPR057369">
    <property type="entry name" value="VG15"/>
</dbReference>
<accession>A0A2N6PIJ2</accession>
<dbReference type="Proteomes" id="UP000235703">
    <property type="component" value="Unassembled WGS sequence"/>
</dbReference>
<evidence type="ECO:0000313" key="2">
    <source>
        <dbReference type="Proteomes" id="UP000235703"/>
    </source>
</evidence>
<dbReference type="AlphaFoldDB" id="A0A2N6PIJ2"/>
<dbReference type="Pfam" id="PF25310">
    <property type="entry name" value="VG15"/>
    <property type="match status" value="1"/>
</dbReference>
<evidence type="ECO:0008006" key="3">
    <source>
        <dbReference type="Google" id="ProtNLM"/>
    </source>
</evidence>
<organism evidence="1 2">
    <name type="scientific">Brevibacterium luteolum</name>
    <dbReference type="NCBI Taxonomy" id="199591"/>
    <lineage>
        <taxon>Bacteria</taxon>
        <taxon>Bacillati</taxon>
        <taxon>Actinomycetota</taxon>
        <taxon>Actinomycetes</taxon>
        <taxon>Micrococcales</taxon>
        <taxon>Brevibacteriaceae</taxon>
        <taxon>Brevibacterium</taxon>
    </lineage>
</organism>
<sequence length="379" mass="41664">MSRPLTIARKHRQVTTDLTSDTYKRLLAQWNSVDENAILDSWNEQLPHAAATVGQAQTLAAIDSTAYAETVLDAQDLDIDGPTIEARAFAGTMQASGARVEAALAGVAYHSLDRIGEGMPPAQALTAGRRDLSRLIQTSIIQVATAATGAFALTRTKPTTGYVRVVHASGCDRCAILAGRFYRWNAGFNRHPHCRCEHLPTTRPRSDEFTTDPYDHFNNLSEDDQDRIYTKAGAQAIRDGADIYQVVNARRQGALTPSGRFTREGMSKRGYYRTHTGYGQAGRRRLSVDEIYRRANGSPDRARKLLADYGYLTDQGQIAGGVIRGNVEGYGQFGRGGTRIGATAEVLRARRTGVRNPNSQYTMTAAELREHRRKIYAAA</sequence>
<keyword evidence="2" id="KW-1185">Reference proteome</keyword>
<dbReference type="OrthoDB" id="3267958at2"/>
<protein>
    <recommendedName>
        <fullName evidence="3">Phage head morphogenesis domain-containing protein</fullName>
    </recommendedName>
</protein>
<proteinExistence type="predicted"/>
<dbReference type="EMBL" id="PNFZ01000002">
    <property type="protein sequence ID" value="PMB98496.1"/>
    <property type="molecule type" value="Genomic_DNA"/>
</dbReference>
<comment type="caution">
    <text evidence="1">The sequence shown here is derived from an EMBL/GenBank/DDBJ whole genome shotgun (WGS) entry which is preliminary data.</text>
</comment>
<name>A0A2N6PIJ2_9MICO</name>
<gene>
    <name evidence="1" type="ORF">CJ198_03920</name>
</gene>
<dbReference type="RefSeq" id="WP_102161028.1">
    <property type="nucleotide sequence ID" value="NZ_PNFZ01000002.1"/>
</dbReference>
<evidence type="ECO:0000313" key="1">
    <source>
        <dbReference type="EMBL" id="PMB98496.1"/>
    </source>
</evidence>
<reference evidence="1 2" key="1">
    <citation type="submission" date="2017-09" db="EMBL/GenBank/DDBJ databases">
        <title>Bacterial strain isolated from the female urinary microbiota.</title>
        <authorList>
            <person name="Thomas-White K."/>
            <person name="Kumar N."/>
            <person name="Forster S."/>
            <person name="Putonti C."/>
            <person name="Lawley T."/>
            <person name="Wolfe A.J."/>
        </authorList>
    </citation>
    <scope>NUCLEOTIDE SEQUENCE [LARGE SCALE GENOMIC DNA]</scope>
    <source>
        <strain evidence="1 2">UMB0680</strain>
    </source>
</reference>